<dbReference type="EMBL" id="JAPEVA010000127">
    <property type="protein sequence ID" value="KAJ4398536.1"/>
    <property type="molecule type" value="Genomic_DNA"/>
</dbReference>
<feature type="region of interest" description="Disordered" evidence="1">
    <location>
        <begin position="148"/>
        <end position="176"/>
    </location>
</feature>
<comment type="caution">
    <text evidence="2">The sequence shown here is derived from an EMBL/GenBank/DDBJ whole genome shotgun (WGS) entry which is preliminary data.</text>
</comment>
<reference evidence="2" key="1">
    <citation type="submission" date="2022-10" db="EMBL/GenBank/DDBJ databases">
        <title>Tapping the CABI collections for fungal endophytes: first genome assemblies for Collariella, Neodidymelliopsis, Ascochyta clinopodiicola, Didymella pomorum, Didymosphaeria variabile, Neocosmospora piperis and Neocucurbitaria cava.</title>
        <authorList>
            <person name="Hill R."/>
        </authorList>
    </citation>
    <scope>NUCLEOTIDE SEQUENCE</scope>
    <source>
        <strain evidence="2">IMI 355091</strain>
    </source>
</reference>
<feature type="compositionally biased region" description="Polar residues" evidence="1">
    <location>
        <begin position="148"/>
        <end position="162"/>
    </location>
</feature>
<name>A0A9W8Z3X7_9PLEO</name>
<feature type="region of interest" description="Disordered" evidence="1">
    <location>
        <begin position="256"/>
        <end position="301"/>
    </location>
</feature>
<evidence type="ECO:0000313" key="2">
    <source>
        <dbReference type="EMBL" id="KAJ4398536.1"/>
    </source>
</evidence>
<accession>A0A9W8Z3X7</accession>
<proteinExistence type="predicted"/>
<organism evidence="2 3">
    <name type="scientific">Didymella pomorum</name>
    <dbReference type="NCBI Taxonomy" id="749634"/>
    <lineage>
        <taxon>Eukaryota</taxon>
        <taxon>Fungi</taxon>
        <taxon>Dikarya</taxon>
        <taxon>Ascomycota</taxon>
        <taxon>Pezizomycotina</taxon>
        <taxon>Dothideomycetes</taxon>
        <taxon>Pleosporomycetidae</taxon>
        <taxon>Pleosporales</taxon>
        <taxon>Pleosporineae</taxon>
        <taxon>Didymellaceae</taxon>
        <taxon>Didymella</taxon>
    </lineage>
</organism>
<protein>
    <submittedName>
        <fullName evidence="2">Uncharacterized protein</fullName>
    </submittedName>
</protein>
<dbReference type="Proteomes" id="UP001140510">
    <property type="component" value="Unassembled WGS sequence"/>
</dbReference>
<gene>
    <name evidence="2" type="ORF">N0V91_010108</name>
</gene>
<feature type="compositionally biased region" description="Acidic residues" evidence="1">
    <location>
        <begin position="268"/>
        <end position="291"/>
    </location>
</feature>
<keyword evidence="3" id="KW-1185">Reference proteome</keyword>
<feature type="compositionally biased region" description="Low complexity" evidence="1">
    <location>
        <begin position="292"/>
        <end position="301"/>
    </location>
</feature>
<dbReference type="AlphaFoldDB" id="A0A9W8Z3X7"/>
<evidence type="ECO:0000313" key="3">
    <source>
        <dbReference type="Proteomes" id="UP001140510"/>
    </source>
</evidence>
<sequence length="301" mass="32814">MPFDDLAVALVPNLTGLPVIIGNAAVQPVPDSTTETICDHVFEGAEDKGLGHLMSEKNGLMLNLLAEKDLDSARIIIIPAARGGVDPEIGVAVDLPRDHEPYKVIVLDREVFADPYMHLAGVKALLLDGRILLFENDDRPRRCHRGTLQSWHSQADNDSSFQAGRPTGKRWAPWEPGTFPASGSANLPCVLSCDLWHRTIVLMKFRRWEPELRGGAEESSIHIEAARRALLNFDRDFYSRAQLLIVRTTTAAPFGIDEIDAGDSSAGDSDDETGEDEDSGDGSDDDEESCESYDGSDGTGD</sequence>
<dbReference type="OrthoDB" id="4120917at2759"/>
<evidence type="ECO:0000256" key="1">
    <source>
        <dbReference type="SAM" id="MobiDB-lite"/>
    </source>
</evidence>